<keyword evidence="1" id="KW-0677">Repeat</keyword>
<accession>A0A8S3UM00</accession>
<dbReference type="OrthoDB" id="6116593at2759"/>
<proteinExistence type="predicted"/>
<dbReference type="Proteomes" id="UP000683360">
    <property type="component" value="Unassembled WGS sequence"/>
</dbReference>
<reference evidence="3" key="1">
    <citation type="submission" date="2021-03" db="EMBL/GenBank/DDBJ databases">
        <authorList>
            <person name="Bekaert M."/>
        </authorList>
    </citation>
    <scope>NUCLEOTIDE SEQUENCE</scope>
</reference>
<dbReference type="InterPro" id="IPR036388">
    <property type="entry name" value="WH-like_DNA-bd_sf"/>
</dbReference>
<dbReference type="Pfam" id="PF16095">
    <property type="entry name" value="COR-A"/>
    <property type="match status" value="1"/>
</dbReference>
<feature type="domain" description="COR" evidence="2">
    <location>
        <begin position="49"/>
        <end position="195"/>
    </location>
</feature>
<dbReference type="EMBL" id="CAJPWZ010002899">
    <property type="protein sequence ID" value="CAG2247338.1"/>
    <property type="molecule type" value="Genomic_DNA"/>
</dbReference>
<evidence type="ECO:0000313" key="4">
    <source>
        <dbReference type="Proteomes" id="UP000683360"/>
    </source>
</evidence>
<dbReference type="Gene3D" id="1.10.10.10">
    <property type="entry name" value="Winged helix-like DNA-binding domain superfamily/Winged helix DNA-binding domain"/>
    <property type="match status" value="1"/>
</dbReference>
<name>A0A8S3UM00_MYTED</name>
<dbReference type="InterPro" id="IPR032171">
    <property type="entry name" value="COR-A"/>
</dbReference>
<sequence>MKTNQRHCHVLGGINYISNTQPSDNTFDNLRRLIFEVAEDMPSWGEHYPVRWIYLEKALERQREKGDTVIKLDDIKEIAQNSSVPITSSDEVILFLQYQHEIGNLIFFNDQSLKDCVIIQPNWLIDAFKCIVCADEFRLFSKKPRYNTLLNIKENGVITLNVLKEMFREKGVAYLGYLEYVLGVMEKYDIMFKDKLTRDTLFVQV</sequence>
<evidence type="ECO:0000313" key="3">
    <source>
        <dbReference type="EMBL" id="CAG2247338.1"/>
    </source>
</evidence>
<keyword evidence="4" id="KW-1185">Reference proteome</keyword>
<gene>
    <name evidence="3" type="ORF">MEDL_59257</name>
</gene>
<dbReference type="AlphaFoldDB" id="A0A8S3UM00"/>
<evidence type="ECO:0000256" key="1">
    <source>
        <dbReference type="ARBA" id="ARBA00022737"/>
    </source>
</evidence>
<protein>
    <recommendedName>
        <fullName evidence="2">COR domain-containing protein</fullName>
    </recommendedName>
</protein>
<comment type="caution">
    <text evidence="3">The sequence shown here is derived from an EMBL/GenBank/DDBJ whole genome shotgun (WGS) entry which is preliminary data.</text>
</comment>
<evidence type="ECO:0000259" key="2">
    <source>
        <dbReference type="Pfam" id="PF16095"/>
    </source>
</evidence>
<organism evidence="3 4">
    <name type="scientific">Mytilus edulis</name>
    <name type="common">Blue mussel</name>
    <dbReference type="NCBI Taxonomy" id="6550"/>
    <lineage>
        <taxon>Eukaryota</taxon>
        <taxon>Metazoa</taxon>
        <taxon>Spiralia</taxon>
        <taxon>Lophotrochozoa</taxon>
        <taxon>Mollusca</taxon>
        <taxon>Bivalvia</taxon>
        <taxon>Autobranchia</taxon>
        <taxon>Pteriomorphia</taxon>
        <taxon>Mytilida</taxon>
        <taxon>Mytiloidea</taxon>
        <taxon>Mytilidae</taxon>
        <taxon>Mytilinae</taxon>
        <taxon>Mytilus</taxon>
    </lineage>
</organism>